<keyword evidence="4" id="KW-0175">Coiled coil</keyword>
<dbReference type="GO" id="GO:0007165">
    <property type="term" value="P:signal transduction"/>
    <property type="evidence" value="ECO:0007669"/>
    <property type="project" value="UniProtKB-KW"/>
</dbReference>
<feature type="domain" description="HAMP" evidence="7">
    <location>
        <begin position="318"/>
        <end position="370"/>
    </location>
</feature>
<feature type="compositionally biased region" description="Acidic residues" evidence="5">
    <location>
        <begin position="759"/>
        <end position="798"/>
    </location>
</feature>
<feature type="compositionally biased region" description="Acidic residues" evidence="5">
    <location>
        <begin position="821"/>
        <end position="836"/>
    </location>
</feature>
<dbReference type="EMBL" id="REFZ01000003">
    <property type="protein sequence ID" value="RQH01933.1"/>
    <property type="molecule type" value="Genomic_DNA"/>
</dbReference>
<evidence type="ECO:0000256" key="1">
    <source>
        <dbReference type="ARBA" id="ARBA00023224"/>
    </source>
</evidence>
<gene>
    <name evidence="8" type="ORF">EA472_06410</name>
</gene>
<dbReference type="AlphaFoldDB" id="A0A3N6NQ61"/>
<dbReference type="PROSITE" id="PS50111">
    <property type="entry name" value="CHEMOTAXIS_TRANSDUC_2"/>
    <property type="match status" value="1"/>
</dbReference>
<dbReference type="GO" id="GO:0016020">
    <property type="term" value="C:membrane"/>
    <property type="evidence" value="ECO:0007669"/>
    <property type="project" value="InterPro"/>
</dbReference>
<comment type="caution">
    <text evidence="8">The sequence shown here is derived from an EMBL/GenBank/DDBJ whole genome shotgun (WGS) entry which is preliminary data.</text>
</comment>
<feature type="compositionally biased region" description="Acidic residues" evidence="5">
    <location>
        <begin position="1081"/>
        <end position="1092"/>
    </location>
</feature>
<organism evidence="8 9">
    <name type="scientific">Natrarchaeobius chitinivorans</name>
    <dbReference type="NCBI Taxonomy" id="1679083"/>
    <lineage>
        <taxon>Archaea</taxon>
        <taxon>Methanobacteriati</taxon>
        <taxon>Methanobacteriota</taxon>
        <taxon>Stenosarchaea group</taxon>
        <taxon>Halobacteria</taxon>
        <taxon>Halobacteriales</taxon>
        <taxon>Natrialbaceae</taxon>
        <taxon>Natrarchaeobius</taxon>
    </lineage>
</organism>
<proteinExistence type="inferred from homology"/>
<dbReference type="InterPro" id="IPR004090">
    <property type="entry name" value="Chemotax_Me-accpt_rcpt"/>
</dbReference>
<dbReference type="Pfam" id="PF00672">
    <property type="entry name" value="HAMP"/>
    <property type="match status" value="2"/>
</dbReference>
<feature type="compositionally biased region" description="Acidic residues" evidence="5">
    <location>
        <begin position="892"/>
        <end position="915"/>
    </location>
</feature>
<dbReference type="PANTHER" id="PTHR32089:SF112">
    <property type="entry name" value="LYSOZYME-LIKE PROTEIN-RELATED"/>
    <property type="match status" value="1"/>
</dbReference>
<evidence type="ECO:0000313" key="8">
    <source>
        <dbReference type="EMBL" id="RQH01933.1"/>
    </source>
</evidence>
<dbReference type="SMART" id="SM00304">
    <property type="entry name" value="HAMP"/>
    <property type="match status" value="2"/>
</dbReference>
<evidence type="ECO:0000256" key="3">
    <source>
        <dbReference type="PROSITE-ProRule" id="PRU00284"/>
    </source>
</evidence>
<feature type="domain" description="Methyl-accepting transducer" evidence="6">
    <location>
        <begin position="463"/>
        <end position="701"/>
    </location>
</feature>
<evidence type="ECO:0000256" key="5">
    <source>
        <dbReference type="SAM" id="MobiDB-lite"/>
    </source>
</evidence>
<feature type="coiled-coil region" evidence="4">
    <location>
        <begin position="534"/>
        <end position="578"/>
    </location>
</feature>
<evidence type="ECO:0000259" key="6">
    <source>
        <dbReference type="PROSITE" id="PS50111"/>
    </source>
</evidence>
<name>A0A3N6NQ61_NATCH</name>
<feature type="region of interest" description="Disordered" evidence="5">
    <location>
        <begin position="753"/>
        <end position="1186"/>
    </location>
</feature>
<evidence type="ECO:0000259" key="7">
    <source>
        <dbReference type="PROSITE" id="PS50885"/>
    </source>
</evidence>
<dbReference type="InterPro" id="IPR003660">
    <property type="entry name" value="HAMP_dom"/>
</dbReference>
<dbReference type="InterPro" id="IPR004089">
    <property type="entry name" value="MCPsignal_dom"/>
</dbReference>
<feature type="coiled-coil region" evidence="4">
    <location>
        <begin position="362"/>
        <end position="396"/>
    </location>
</feature>
<evidence type="ECO:0000256" key="4">
    <source>
        <dbReference type="SAM" id="Coils"/>
    </source>
</evidence>
<sequence>MSIVRRLVPAAIRRRYTVKLAIVLLLLGLSVGAVGFVATAGITDEVEQRAEATQLSLAERDAQGLQTWHERNERTVETLAWSGALEGDDPAAIEDRLLEWQSGVGDEAVAVSYLDTANGTVLASTDESLRDRSIDDVDGVDPDALGDDESQISSPYLFDGADGERVVVTYVRSTGDDRALAYAVDLESEGAQLEASDRGVTVVVDGANEIVLDDAGYGDGYETLGLEYDDGSADLARSEGATTRQAAAGSASVLESYGVGDEAYVVAAAPVDGTDWVVLVHETERSAYGIAAIVDEWGYVASGIAALLIGLFGVVLGRNTASSVDRIAETTADVEAGTLEATFESKRLDSIGRLSEGVASMRDSLVDRIEEAEAARDEAERERDRIQRRADRLERTARAYGDVIATAADGDLTARMDDDSEDEAMADLAAAFNEMIADLERAVAKLDRFAANVSTTAEQVTSSSQEVRSASERVTESIQAISAGADRQHESLQSVDREMNGLSTATEEIAAASSDVVDIAERTVETGRSGREAARNAVDAMDEIEREAEDAVAEIQRLEREVQQIDELIAAISDIARQTNMLALNANIEASRSVSSEEEEGFSVVAQEVKALSEDVARAANEAEDRLEAIRERTERSAAEVEGTSVDIEDAGEEVQAAVDALEEIADLAQETSAGVKEISGATEEQAASTQAVVATVDDAATVSEETSAAAGTVADAAQEQTSALTEVTQSATQLTAHSSRLASTLDRFETDVDRADLEDADPADDLEAGDEPESDGSTDVLEFEDAPESVDLEDEPIDAATGLESGNEAERPDPSPADGLGDDPLEDDPLEDDPLEAGSTNEADPIDGIGGDLLDDALEEPVEDESGGADPVADVLEEGITFGTSESALEASDDPLEPADESDDGVDADGEDPLEPAADERTETREETADSTASTEADFAPEESSDPLAPSDADEDDGVDPEEPDRADEPEGELRDDDPLGTDPLGDDSLALSDGESSPSIPEDEVPDGDGSLDDPEIGADESGTDGSDPIVLNESRALESSESDPLAPADPLESDESERLVPDETDPLAPEETNPAVAENDEPSEADPLESAEIGPSENGESDPLEPTEADPLEELEVGSSDRTESGDEPVPLQPVESGDDGNDEPEEIDDEPEGMDEPKETSDEPNGKSADDVFTFGGPLEEE</sequence>
<feature type="compositionally biased region" description="Acidic residues" evidence="5">
    <location>
        <begin position="854"/>
        <end position="868"/>
    </location>
</feature>
<keyword evidence="1 3" id="KW-0807">Transducer</keyword>
<feature type="compositionally biased region" description="Acidic residues" evidence="5">
    <location>
        <begin position="1140"/>
        <end position="1158"/>
    </location>
</feature>
<dbReference type="SMART" id="SM00283">
    <property type="entry name" value="MA"/>
    <property type="match status" value="1"/>
</dbReference>
<feature type="coiled-coil region" evidence="4">
    <location>
        <begin position="606"/>
        <end position="640"/>
    </location>
</feature>
<feature type="domain" description="HAMP" evidence="7">
    <location>
        <begin position="384"/>
        <end position="444"/>
    </location>
</feature>
<protein>
    <submittedName>
        <fullName evidence="8">HAMP domain-containing protein</fullName>
    </submittedName>
</protein>
<dbReference type="Gene3D" id="6.10.250.1910">
    <property type="match status" value="1"/>
</dbReference>
<dbReference type="GO" id="GO:0006935">
    <property type="term" value="P:chemotaxis"/>
    <property type="evidence" value="ECO:0007669"/>
    <property type="project" value="InterPro"/>
</dbReference>
<dbReference type="Pfam" id="PF00015">
    <property type="entry name" value="MCPsignal"/>
    <property type="match status" value="1"/>
</dbReference>
<dbReference type="PROSITE" id="PS50885">
    <property type="entry name" value="HAMP"/>
    <property type="match status" value="2"/>
</dbReference>
<feature type="compositionally biased region" description="Acidic residues" evidence="5">
    <location>
        <begin position="953"/>
        <end position="967"/>
    </location>
</feature>
<feature type="compositionally biased region" description="Acidic residues" evidence="5">
    <location>
        <begin position="1102"/>
        <end position="1119"/>
    </location>
</feature>
<feature type="compositionally biased region" description="Basic and acidic residues" evidence="5">
    <location>
        <begin position="1159"/>
        <end position="1174"/>
    </location>
</feature>
<dbReference type="GO" id="GO:0004888">
    <property type="term" value="F:transmembrane signaling receptor activity"/>
    <property type="evidence" value="ECO:0007669"/>
    <property type="project" value="InterPro"/>
</dbReference>
<dbReference type="PANTHER" id="PTHR32089">
    <property type="entry name" value="METHYL-ACCEPTING CHEMOTAXIS PROTEIN MCPB"/>
    <property type="match status" value="1"/>
</dbReference>
<keyword evidence="9" id="KW-1185">Reference proteome</keyword>
<dbReference type="Proteomes" id="UP000281431">
    <property type="component" value="Unassembled WGS sequence"/>
</dbReference>
<feature type="compositionally biased region" description="Basic and acidic residues" evidence="5">
    <location>
        <begin position="919"/>
        <end position="929"/>
    </location>
</feature>
<dbReference type="SUPFAM" id="SSF58104">
    <property type="entry name" value="Methyl-accepting chemotaxis protein (MCP) signaling domain"/>
    <property type="match status" value="1"/>
</dbReference>
<accession>A0A3N6NQ61</accession>
<evidence type="ECO:0000313" key="9">
    <source>
        <dbReference type="Proteomes" id="UP000281431"/>
    </source>
</evidence>
<evidence type="ECO:0000256" key="2">
    <source>
        <dbReference type="ARBA" id="ARBA00029447"/>
    </source>
</evidence>
<dbReference type="Gene3D" id="1.10.287.950">
    <property type="entry name" value="Methyl-accepting chemotaxis protein"/>
    <property type="match status" value="1"/>
</dbReference>
<comment type="similarity">
    <text evidence="2">Belongs to the methyl-accepting chemotaxis (MCP) protein family.</text>
</comment>
<dbReference type="CDD" id="cd06225">
    <property type="entry name" value="HAMP"/>
    <property type="match status" value="1"/>
</dbReference>
<dbReference type="PRINTS" id="PR00260">
    <property type="entry name" value="CHEMTRNSDUCR"/>
</dbReference>
<feature type="compositionally biased region" description="Acidic residues" evidence="5">
    <location>
        <begin position="1003"/>
        <end position="1025"/>
    </location>
</feature>
<reference evidence="8 9" key="1">
    <citation type="submission" date="2018-10" db="EMBL/GenBank/DDBJ databases">
        <title>Natrarchaeobius chitinivorans gen. nov., sp. nov., and Natrarchaeobius haloalkaliphilus sp. nov., alkaliphilic, chitin-utilizing haloarchaea from hypersaline alkaline lakes.</title>
        <authorList>
            <person name="Sorokin D.Y."/>
            <person name="Elcheninov A.G."/>
            <person name="Kostrikina N.A."/>
            <person name="Bale N.J."/>
            <person name="Sinninghe Damste J.S."/>
            <person name="Khijniak T.V."/>
            <person name="Kublanov I.V."/>
            <person name="Toshchakov S.V."/>
        </authorList>
    </citation>
    <scope>NUCLEOTIDE SEQUENCE [LARGE SCALE GENOMIC DNA]</scope>
    <source>
        <strain evidence="8 9">AArcht7</strain>
    </source>
</reference>
<dbReference type="OrthoDB" id="8523at2157"/>